<reference evidence="1" key="1">
    <citation type="submission" date="2018-05" db="EMBL/GenBank/DDBJ databases">
        <authorList>
            <person name="Lanie J.A."/>
            <person name="Ng W.-L."/>
            <person name="Kazmierczak K.M."/>
            <person name="Andrzejewski T.M."/>
            <person name="Davidsen T.M."/>
            <person name="Wayne K.J."/>
            <person name="Tettelin H."/>
            <person name="Glass J.I."/>
            <person name="Rusch D."/>
            <person name="Podicherti R."/>
            <person name="Tsui H.-C.T."/>
            <person name="Winkler M.E."/>
        </authorList>
    </citation>
    <scope>NUCLEOTIDE SEQUENCE</scope>
</reference>
<accession>A0A382LQJ7</accession>
<organism evidence="1">
    <name type="scientific">marine metagenome</name>
    <dbReference type="NCBI Taxonomy" id="408172"/>
    <lineage>
        <taxon>unclassified sequences</taxon>
        <taxon>metagenomes</taxon>
        <taxon>ecological metagenomes</taxon>
    </lineage>
</organism>
<feature type="non-terminal residue" evidence="1">
    <location>
        <position position="1"/>
    </location>
</feature>
<sequence>VGFALLPECGLMAESGHSNTHCKLGC</sequence>
<gene>
    <name evidence="1" type="ORF">METZ01_LOCUS291517</name>
</gene>
<proteinExistence type="predicted"/>
<name>A0A382LQJ7_9ZZZZ</name>
<dbReference type="EMBL" id="UINC01088443">
    <property type="protein sequence ID" value="SVC38663.1"/>
    <property type="molecule type" value="Genomic_DNA"/>
</dbReference>
<evidence type="ECO:0000313" key="1">
    <source>
        <dbReference type="EMBL" id="SVC38663.1"/>
    </source>
</evidence>
<protein>
    <submittedName>
        <fullName evidence="1">Uncharacterized protein</fullName>
    </submittedName>
</protein>
<dbReference type="AlphaFoldDB" id="A0A382LQJ7"/>